<proteinExistence type="predicted"/>
<organism evidence="2">
    <name type="scientific">marine sediment metagenome</name>
    <dbReference type="NCBI Taxonomy" id="412755"/>
    <lineage>
        <taxon>unclassified sequences</taxon>
        <taxon>metagenomes</taxon>
        <taxon>ecological metagenomes</taxon>
    </lineage>
</organism>
<feature type="region of interest" description="Disordered" evidence="1">
    <location>
        <begin position="1"/>
        <end position="50"/>
    </location>
</feature>
<evidence type="ECO:0000313" key="2">
    <source>
        <dbReference type="EMBL" id="KKN72792.1"/>
    </source>
</evidence>
<accession>A0A0F9TD56</accession>
<feature type="compositionally biased region" description="Basic and acidic residues" evidence="1">
    <location>
        <begin position="25"/>
        <end position="50"/>
    </location>
</feature>
<evidence type="ECO:0000256" key="1">
    <source>
        <dbReference type="SAM" id="MobiDB-lite"/>
    </source>
</evidence>
<reference evidence="2" key="1">
    <citation type="journal article" date="2015" name="Nature">
        <title>Complex archaea that bridge the gap between prokaryotes and eukaryotes.</title>
        <authorList>
            <person name="Spang A."/>
            <person name="Saw J.H."/>
            <person name="Jorgensen S.L."/>
            <person name="Zaremba-Niedzwiedzka K."/>
            <person name="Martijn J."/>
            <person name="Lind A.E."/>
            <person name="van Eijk R."/>
            <person name="Schleper C."/>
            <person name="Guy L."/>
            <person name="Ettema T.J."/>
        </authorList>
    </citation>
    <scope>NUCLEOTIDE SEQUENCE</scope>
</reference>
<gene>
    <name evidence="2" type="ORF">LCGC14_0406470</name>
</gene>
<sequence length="127" mass="14209">MADEVVNSEESQTAGGDETSTEEVAEPKEEKVEISKTELDALKSADGKKGEEIDNLKRTIYSEDYLNFLQKKGTAQTPPAEENLEFMSQKDLHQKIMQTVDSKLKNLYLAQAAQNQEKTVIQQITDA</sequence>
<comment type="caution">
    <text evidence="2">The sequence shown here is derived from an EMBL/GenBank/DDBJ whole genome shotgun (WGS) entry which is preliminary data.</text>
</comment>
<name>A0A0F9TD56_9ZZZZ</name>
<dbReference type="AlphaFoldDB" id="A0A0F9TD56"/>
<dbReference type="EMBL" id="LAZR01000354">
    <property type="protein sequence ID" value="KKN72792.1"/>
    <property type="molecule type" value="Genomic_DNA"/>
</dbReference>
<protein>
    <submittedName>
        <fullName evidence="2">Uncharacterized protein</fullName>
    </submittedName>
</protein>
<feature type="non-terminal residue" evidence="2">
    <location>
        <position position="127"/>
    </location>
</feature>